<evidence type="ECO:0000256" key="1">
    <source>
        <dbReference type="SAM" id="MobiDB-lite"/>
    </source>
</evidence>
<evidence type="ECO:0000313" key="3">
    <source>
        <dbReference type="EMBL" id="PLW53537.1"/>
    </source>
</evidence>
<dbReference type="Proteomes" id="UP000235392">
    <property type="component" value="Unassembled WGS sequence"/>
</dbReference>
<dbReference type="Proteomes" id="UP000235388">
    <property type="component" value="Unassembled WGS sequence"/>
</dbReference>
<reference evidence="4 5" key="1">
    <citation type="submission" date="2017-11" db="EMBL/GenBank/DDBJ databases">
        <title>De novo assembly and phasing of dikaryotic genomes from two isolates of Puccinia coronata f. sp. avenae, the causal agent of oat crown rust.</title>
        <authorList>
            <person name="Miller M.E."/>
            <person name="Zhang Y."/>
            <person name="Omidvar V."/>
            <person name="Sperschneider J."/>
            <person name="Schwessinger B."/>
            <person name="Raley C."/>
            <person name="Palmer J.M."/>
            <person name="Garnica D."/>
            <person name="Upadhyaya N."/>
            <person name="Rathjen J."/>
            <person name="Taylor J.M."/>
            <person name="Park R.F."/>
            <person name="Dodds P.N."/>
            <person name="Hirsch C.D."/>
            <person name="Kianian S.F."/>
            <person name="Figueroa M."/>
        </authorList>
    </citation>
    <scope>NUCLEOTIDE SEQUENCE [LARGE SCALE GENOMIC DNA]</scope>
    <source>
        <strain evidence="3">12NC29</strain>
        <strain evidence="2">12SD80</strain>
    </source>
</reference>
<protein>
    <submittedName>
        <fullName evidence="3">Uncharacterized protein</fullName>
    </submittedName>
</protein>
<keyword evidence="4" id="KW-1185">Reference proteome</keyword>
<gene>
    <name evidence="3" type="ORF">PCANC_07227</name>
    <name evidence="2" type="ORF">PCASD_08534</name>
</gene>
<organism evidence="3 4">
    <name type="scientific">Puccinia coronata f. sp. avenae</name>
    <dbReference type="NCBI Taxonomy" id="200324"/>
    <lineage>
        <taxon>Eukaryota</taxon>
        <taxon>Fungi</taxon>
        <taxon>Dikarya</taxon>
        <taxon>Basidiomycota</taxon>
        <taxon>Pucciniomycotina</taxon>
        <taxon>Pucciniomycetes</taxon>
        <taxon>Pucciniales</taxon>
        <taxon>Pucciniaceae</taxon>
        <taxon>Puccinia</taxon>
    </lineage>
</organism>
<evidence type="ECO:0000313" key="2">
    <source>
        <dbReference type="EMBL" id="PLW40250.1"/>
    </source>
</evidence>
<dbReference type="AlphaFoldDB" id="A0A2N5VU78"/>
<feature type="compositionally biased region" description="Low complexity" evidence="1">
    <location>
        <begin position="16"/>
        <end position="40"/>
    </location>
</feature>
<proteinExistence type="predicted"/>
<name>A0A2N5VU78_9BASI</name>
<dbReference type="EMBL" id="PGCJ01000060">
    <property type="protein sequence ID" value="PLW53537.1"/>
    <property type="molecule type" value="Genomic_DNA"/>
</dbReference>
<evidence type="ECO:0000313" key="5">
    <source>
        <dbReference type="Proteomes" id="UP000235392"/>
    </source>
</evidence>
<sequence length="157" mass="16800">MVANSNPGDLERAEDSPGSSPGGVRSVEPVVPQSPLSSSPAADQEQAEALGVPEAQMAPHAIPLNGGDVIEMPESGGWHAAPAGAVDLTALIWHHEAVPENHPEHIEPFNQPTWEELIQPLDPVAQDVYRNFDDGMQRLFAELIANPTRTTMSDAEM</sequence>
<accession>A0A2N5VU78</accession>
<feature type="region of interest" description="Disordered" evidence="1">
    <location>
        <begin position="1"/>
        <end position="76"/>
    </location>
</feature>
<comment type="caution">
    <text evidence="3">The sequence shown here is derived from an EMBL/GenBank/DDBJ whole genome shotgun (WGS) entry which is preliminary data.</text>
</comment>
<dbReference type="EMBL" id="PGCI01000104">
    <property type="protein sequence ID" value="PLW40250.1"/>
    <property type="molecule type" value="Genomic_DNA"/>
</dbReference>
<evidence type="ECO:0000313" key="4">
    <source>
        <dbReference type="Proteomes" id="UP000235388"/>
    </source>
</evidence>